<evidence type="ECO:0000313" key="3">
    <source>
        <dbReference type="EMBL" id="KAL3827486.1"/>
    </source>
</evidence>
<feature type="region of interest" description="Disordered" evidence="2">
    <location>
        <begin position="155"/>
        <end position="202"/>
    </location>
</feature>
<feature type="compositionally biased region" description="Basic and acidic residues" evidence="2">
    <location>
        <begin position="162"/>
        <end position="182"/>
    </location>
</feature>
<keyword evidence="1" id="KW-0175">Coiled coil</keyword>
<feature type="coiled-coil region" evidence="1">
    <location>
        <begin position="362"/>
        <end position="403"/>
    </location>
</feature>
<evidence type="ECO:0000256" key="1">
    <source>
        <dbReference type="SAM" id="Coils"/>
    </source>
</evidence>
<evidence type="ECO:0000313" key="4">
    <source>
        <dbReference type="Proteomes" id="UP001530377"/>
    </source>
</evidence>
<feature type="compositionally biased region" description="Polar residues" evidence="2">
    <location>
        <begin position="62"/>
        <end position="74"/>
    </location>
</feature>
<dbReference type="EMBL" id="JALLPB020000003">
    <property type="protein sequence ID" value="KAL3827486.1"/>
    <property type="molecule type" value="Genomic_DNA"/>
</dbReference>
<name>A0ABD3ST09_9STRA</name>
<proteinExistence type="predicted"/>
<accession>A0ABD3ST09</accession>
<feature type="compositionally biased region" description="Low complexity" evidence="2">
    <location>
        <begin position="82"/>
        <end position="95"/>
    </location>
</feature>
<sequence length="713" mass="80102">MVRFAFFTPGGGAIRELEESIEVSVDTSNYTFPSCRDEPFTSPTCSESRSCDSEPSNHDDQSISQSYSESNGSERSNHEDQSISQSYSESSGSLRSNHDDTSVQQSYSEASDLQTFSSFSGGSEIDDMIDGFVKKIASIEMTPTQDTCMNTFSTSQTLSEYQEDREVEKSKHSAEEVIVKQESEDENGSADTKTEKEGSEVKGSKVECVVEVHLSESISAMESNDGTENVSSSGLVSTGDKLAVMMRDRIQAINSIRDLLESERKLETDVVFQLSNEVKMLHHDIACKGQANKELMKTVTHLKAKNNDYTQQISQLSLTIDQFVINKNETIQQISMLENDVTAKNIVIDEIAVEVRNKNKLLEERMAQNDDLVEQLRSSKAENDELRAAIQDLVASNKEISKQITTLKDDLAVKTSMVDKMSMEVNEWRTMCEEKATENAAVNERLELSKVESDGLKATIQEFESKNTNYANELENLMSSLQDVVELNGELQLRVEQVSAANDELGEANTMYEEKNAELLELVECLTKSINDERSAHDMEVDEMKKMMDMEKENHAVTVQKFEKNLKEVTDSMNAEMSAQREFSDEMIAKLSKSLKEAKVYSNNASGENIVLKTRMEEMTKSLAEYHEGLVSSISQLEEDLSEEFLITTELKTGTEKLISKLNEEKVNGVHADEVEDLLGNVRMIQSWQVSHIQLINKLVNENKDKVRSIRKV</sequence>
<dbReference type="Proteomes" id="UP001530377">
    <property type="component" value="Unassembled WGS sequence"/>
</dbReference>
<feature type="compositionally biased region" description="Basic and acidic residues" evidence="2">
    <location>
        <begin position="192"/>
        <end position="202"/>
    </location>
</feature>
<keyword evidence="4" id="KW-1185">Reference proteome</keyword>
<feature type="compositionally biased region" description="Basic and acidic residues" evidence="2">
    <location>
        <begin position="49"/>
        <end position="61"/>
    </location>
</feature>
<dbReference type="AlphaFoldDB" id="A0ABD3ST09"/>
<reference evidence="3 4" key="1">
    <citation type="submission" date="2024-10" db="EMBL/GenBank/DDBJ databases">
        <title>Updated reference genomes for cyclostephanoid diatoms.</title>
        <authorList>
            <person name="Roberts W.R."/>
            <person name="Alverson A.J."/>
        </authorList>
    </citation>
    <scope>NUCLEOTIDE SEQUENCE [LARGE SCALE GENOMIC DNA]</scope>
    <source>
        <strain evidence="3 4">AJA228-03</strain>
    </source>
</reference>
<feature type="compositionally biased region" description="Polar residues" evidence="2">
    <location>
        <begin position="102"/>
        <end position="112"/>
    </location>
</feature>
<evidence type="ECO:0000256" key="2">
    <source>
        <dbReference type="SAM" id="MobiDB-lite"/>
    </source>
</evidence>
<feature type="coiled-coil region" evidence="1">
    <location>
        <begin position="460"/>
        <end position="518"/>
    </location>
</feature>
<gene>
    <name evidence="3" type="ORF">ACHAXA_003755</name>
</gene>
<comment type="caution">
    <text evidence="3">The sequence shown here is derived from an EMBL/GenBank/DDBJ whole genome shotgun (WGS) entry which is preliminary data.</text>
</comment>
<protein>
    <submittedName>
        <fullName evidence="3">Uncharacterized protein</fullName>
    </submittedName>
</protein>
<organism evidence="3 4">
    <name type="scientific">Cyclostephanos tholiformis</name>
    <dbReference type="NCBI Taxonomy" id="382380"/>
    <lineage>
        <taxon>Eukaryota</taxon>
        <taxon>Sar</taxon>
        <taxon>Stramenopiles</taxon>
        <taxon>Ochrophyta</taxon>
        <taxon>Bacillariophyta</taxon>
        <taxon>Coscinodiscophyceae</taxon>
        <taxon>Thalassiosirophycidae</taxon>
        <taxon>Stephanodiscales</taxon>
        <taxon>Stephanodiscaceae</taxon>
        <taxon>Cyclostephanos</taxon>
    </lineage>
</organism>
<feature type="region of interest" description="Disordered" evidence="2">
    <location>
        <begin position="32"/>
        <end position="112"/>
    </location>
</feature>